<dbReference type="SMART" id="SM00100">
    <property type="entry name" value="cNMP"/>
    <property type="match status" value="1"/>
</dbReference>
<dbReference type="InterPro" id="IPR036390">
    <property type="entry name" value="WH_DNA-bd_sf"/>
</dbReference>
<dbReference type="EMBL" id="FOZG01000002">
    <property type="protein sequence ID" value="SFS03258.1"/>
    <property type="molecule type" value="Genomic_DNA"/>
</dbReference>
<dbReference type="SUPFAM" id="SSF46785">
    <property type="entry name" value="Winged helix' DNA-binding domain"/>
    <property type="match status" value="1"/>
</dbReference>
<dbReference type="InterPro" id="IPR012318">
    <property type="entry name" value="HTH_CRP"/>
</dbReference>
<feature type="domain" description="HTH crp-type" evidence="4">
    <location>
        <begin position="147"/>
        <end position="224"/>
    </location>
</feature>
<keyword evidence="2" id="KW-0238">DNA-binding</keyword>
<dbReference type="Gene3D" id="2.60.120.10">
    <property type="entry name" value="Jelly Rolls"/>
    <property type="match status" value="1"/>
</dbReference>
<dbReference type="InterPro" id="IPR014710">
    <property type="entry name" value="RmlC-like_jellyroll"/>
</dbReference>
<dbReference type="GO" id="GO:0003677">
    <property type="term" value="F:DNA binding"/>
    <property type="evidence" value="ECO:0007669"/>
    <property type="project" value="UniProtKB-KW"/>
</dbReference>
<dbReference type="Gene3D" id="1.10.10.10">
    <property type="entry name" value="Winged helix-like DNA-binding domain superfamily/Winged helix DNA-binding domain"/>
    <property type="match status" value="1"/>
</dbReference>
<dbReference type="InterPro" id="IPR000595">
    <property type="entry name" value="cNMP-bd_dom"/>
</dbReference>
<dbReference type="InterPro" id="IPR018490">
    <property type="entry name" value="cNMP-bd_dom_sf"/>
</dbReference>
<dbReference type="RefSeq" id="WP_093315482.1">
    <property type="nucleotide sequence ID" value="NZ_FOZG01000002.1"/>
</dbReference>
<dbReference type="GO" id="GO:0005829">
    <property type="term" value="C:cytosol"/>
    <property type="evidence" value="ECO:0007669"/>
    <property type="project" value="TreeGrafter"/>
</dbReference>
<dbReference type="PANTHER" id="PTHR24567">
    <property type="entry name" value="CRP FAMILY TRANSCRIPTIONAL REGULATORY PROTEIN"/>
    <property type="match status" value="1"/>
</dbReference>
<evidence type="ECO:0000313" key="6">
    <source>
        <dbReference type="Proteomes" id="UP000198824"/>
    </source>
</evidence>
<gene>
    <name evidence="5" type="ORF">SAMN05192580_2778</name>
</gene>
<dbReference type="CDD" id="cd00038">
    <property type="entry name" value="CAP_ED"/>
    <property type="match status" value="1"/>
</dbReference>
<dbReference type="InterPro" id="IPR036388">
    <property type="entry name" value="WH-like_DNA-bd_sf"/>
</dbReference>
<dbReference type="InterPro" id="IPR050397">
    <property type="entry name" value="Env_Response_Regulators"/>
</dbReference>
<dbReference type="STRING" id="1166337.SAMN05192580_2778"/>
<evidence type="ECO:0000313" key="5">
    <source>
        <dbReference type="EMBL" id="SFS03258.1"/>
    </source>
</evidence>
<name>A0A1I6LIS4_9SPHN</name>
<dbReference type="AlphaFoldDB" id="A0A1I6LIS4"/>
<dbReference type="Proteomes" id="UP000198824">
    <property type="component" value="Unassembled WGS sequence"/>
</dbReference>
<keyword evidence="1" id="KW-0805">Transcription regulation</keyword>
<proteinExistence type="predicted"/>
<dbReference type="GO" id="GO:0003700">
    <property type="term" value="F:DNA-binding transcription factor activity"/>
    <property type="evidence" value="ECO:0007669"/>
    <property type="project" value="TreeGrafter"/>
</dbReference>
<evidence type="ECO:0000256" key="3">
    <source>
        <dbReference type="ARBA" id="ARBA00023163"/>
    </source>
</evidence>
<dbReference type="PRINTS" id="PR00034">
    <property type="entry name" value="HTHCRP"/>
</dbReference>
<dbReference type="Pfam" id="PF00027">
    <property type="entry name" value="cNMP_binding"/>
    <property type="match status" value="1"/>
</dbReference>
<keyword evidence="6" id="KW-1185">Reference proteome</keyword>
<evidence type="ECO:0000259" key="4">
    <source>
        <dbReference type="PROSITE" id="PS51063"/>
    </source>
</evidence>
<dbReference type="PROSITE" id="PS51063">
    <property type="entry name" value="HTH_CRP_2"/>
    <property type="match status" value="1"/>
</dbReference>
<protein>
    <submittedName>
        <fullName evidence="5">Transcriptional regulator, Crp/Fnr family</fullName>
    </submittedName>
</protein>
<accession>A0A1I6LIS4</accession>
<sequence>MTAPVCSDCAVRDRALCGALDDVQLGALNRLGRRRRLAAGERFAWAGDESDVCANLLSGILTLTTSSLGGEEQIVGLLYPADFVGRPWATRADFTVTALAPAELCVFPREGFERVLAEHPAMERLLLERTLAALTEARGRMLTLARGSAEARIAGFLLDIAARAGGCSGAPGLPVTFDLPLDRAGIARLLGLTIETVSRRLTRFERDGLVRLPARRAVTILDPDALARLAAG</sequence>
<dbReference type="SUPFAM" id="SSF51206">
    <property type="entry name" value="cAMP-binding domain-like"/>
    <property type="match status" value="1"/>
</dbReference>
<evidence type="ECO:0000256" key="1">
    <source>
        <dbReference type="ARBA" id="ARBA00023015"/>
    </source>
</evidence>
<reference evidence="5 6" key="1">
    <citation type="submission" date="2016-10" db="EMBL/GenBank/DDBJ databases">
        <authorList>
            <person name="de Groot N.N."/>
        </authorList>
    </citation>
    <scope>NUCLEOTIDE SEQUENCE [LARGE SCALE GENOMIC DNA]</scope>
    <source>
        <strain evidence="5 6">S5-249</strain>
    </source>
</reference>
<dbReference type="PANTHER" id="PTHR24567:SF75">
    <property type="entry name" value="FUMARATE AND NITRATE REDUCTION REGULATORY PROTEIN"/>
    <property type="match status" value="1"/>
</dbReference>
<evidence type="ECO:0000256" key="2">
    <source>
        <dbReference type="ARBA" id="ARBA00023125"/>
    </source>
</evidence>
<dbReference type="Pfam" id="PF13545">
    <property type="entry name" value="HTH_Crp_2"/>
    <property type="match status" value="1"/>
</dbReference>
<dbReference type="OrthoDB" id="667966at2"/>
<dbReference type="SMART" id="SM00419">
    <property type="entry name" value="HTH_CRP"/>
    <property type="match status" value="1"/>
</dbReference>
<dbReference type="CDD" id="cd00092">
    <property type="entry name" value="HTH_CRP"/>
    <property type="match status" value="1"/>
</dbReference>
<organism evidence="5 6">
    <name type="scientific">Sphingomonas jatrophae</name>
    <dbReference type="NCBI Taxonomy" id="1166337"/>
    <lineage>
        <taxon>Bacteria</taxon>
        <taxon>Pseudomonadati</taxon>
        <taxon>Pseudomonadota</taxon>
        <taxon>Alphaproteobacteria</taxon>
        <taxon>Sphingomonadales</taxon>
        <taxon>Sphingomonadaceae</taxon>
        <taxon>Sphingomonas</taxon>
    </lineage>
</organism>
<keyword evidence="3" id="KW-0804">Transcription</keyword>